<dbReference type="SUPFAM" id="SSF46785">
    <property type="entry name" value="Winged helix' DNA-binding domain"/>
    <property type="match status" value="2"/>
</dbReference>
<dbReference type="InterPro" id="IPR036390">
    <property type="entry name" value="WH_DNA-bd_sf"/>
</dbReference>
<name>A0ABY4GFZ9_9BACT</name>
<evidence type="ECO:0000313" key="4">
    <source>
        <dbReference type="Proteomes" id="UP000830401"/>
    </source>
</evidence>
<proteinExistence type="inferred from homology"/>
<dbReference type="Proteomes" id="UP000830401">
    <property type="component" value="Plasmid unnamed9"/>
</dbReference>
<geneLocation type="plasmid" evidence="3 4">
    <name>unnamed9</name>
</geneLocation>
<protein>
    <submittedName>
        <fullName evidence="3">Replication initiation protein</fullName>
    </submittedName>
</protein>
<feature type="domain" description="Initiator Rep protein WH1" evidence="2">
    <location>
        <begin position="10"/>
        <end position="162"/>
    </location>
</feature>
<reference evidence="3" key="1">
    <citation type="submission" date="2022-04" db="EMBL/GenBank/DDBJ databases">
        <title>Hymenobacter sp. isolated from the air.</title>
        <authorList>
            <person name="Won M."/>
            <person name="Lee C.-M."/>
            <person name="Woen H.-Y."/>
            <person name="Kwon S.-W."/>
        </authorList>
    </citation>
    <scope>NUCLEOTIDE SEQUENCE</scope>
    <source>
        <strain evidence="3">5420S-77</strain>
        <plasmid evidence="3">unnamed9</plasmid>
    </source>
</reference>
<organism evidence="3 4">
    <name type="scientific">Hymenobacter volaticus</name>
    <dbReference type="NCBI Taxonomy" id="2932254"/>
    <lineage>
        <taxon>Bacteria</taxon>
        <taxon>Pseudomonadati</taxon>
        <taxon>Bacteroidota</taxon>
        <taxon>Cytophagia</taxon>
        <taxon>Cytophagales</taxon>
        <taxon>Hymenobacteraceae</taxon>
        <taxon>Hymenobacter</taxon>
    </lineage>
</organism>
<evidence type="ECO:0000256" key="1">
    <source>
        <dbReference type="ARBA" id="ARBA00038283"/>
    </source>
</evidence>
<sequence length="419" mass="48432">MNKPEKADKIVTQHNALINARFSFVPLQMRLFLALLARIEFEDTDFREHFVPFSEIGFTDRGGSSYQLLEEVCEKLTSFTLYIEELEPGTRRRRKRPNYKFISLMDTVEYQGDRGGVLASFNPSIMPYLLQLRESGNFTTAALAELRKLKSPYALRIYWLLKEYADFGQRTLSLEQLRFMLDIAENEYPRFSNFKARVLDKAQSELAATDMPFTFELERQNQIVQKIRFLIELSGKPQDREITDDTELIESSEALENVQHTEKVEHVEYAGVPAWHQELLKAGVSKRSVQQISKQLQAGEYPLGYVDFVLARITKLLRLGKVKKPAGAIYKALVDKYLLAEYLESQTKVATRPVVVPAIETLEEVAMPLSEVEQMYQNPGPFLKKMIGEETFEQHLQRLYLNEGFVIEQRAGVEWLVKH</sequence>
<dbReference type="InterPro" id="IPR000525">
    <property type="entry name" value="Initiator_Rep_WH1"/>
</dbReference>
<gene>
    <name evidence="3" type="ORF">MUN86_30825</name>
</gene>
<keyword evidence="4" id="KW-1185">Reference proteome</keyword>
<evidence type="ECO:0000259" key="2">
    <source>
        <dbReference type="Pfam" id="PF01051"/>
    </source>
</evidence>
<dbReference type="Pfam" id="PF01051">
    <property type="entry name" value="Rep3_N"/>
    <property type="match status" value="1"/>
</dbReference>
<dbReference type="RefSeq" id="WP_245127747.1">
    <property type="nucleotide sequence ID" value="NZ_CP095070.1"/>
</dbReference>
<dbReference type="EMBL" id="CP095070">
    <property type="protein sequence ID" value="UOQ69898.1"/>
    <property type="molecule type" value="Genomic_DNA"/>
</dbReference>
<comment type="similarity">
    <text evidence="1">Belongs to the initiator RepB protein family.</text>
</comment>
<dbReference type="InterPro" id="IPR036388">
    <property type="entry name" value="WH-like_DNA-bd_sf"/>
</dbReference>
<accession>A0ABY4GFZ9</accession>
<dbReference type="Pfam" id="PF21205">
    <property type="entry name" value="Rep3_C"/>
    <property type="match status" value="1"/>
</dbReference>
<keyword evidence="3" id="KW-0614">Plasmid</keyword>
<dbReference type="Gene3D" id="1.10.10.10">
    <property type="entry name" value="Winged helix-like DNA-binding domain superfamily/Winged helix DNA-binding domain"/>
    <property type="match status" value="2"/>
</dbReference>
<evidence type="ECO:0000313" key="3">
    <source>
        <dbReference type="EMBL" id="UOQ69898.1"/>
    </source>
</evidence>